<dbReference type="AlphaFoldDB" id="A0AAE0FCA3"/>
<comment type="caution">
    <text evidence="2">The sequence shown here is derived from an EMBL/GenBank/DDBJ whole genome shotgun (WGS) entry which is preliminary data.</text>
</comment>
<sequence length="162" mass="17605">MSFHEPQGFRFQGWSTLCSSAPKPKRRPKIPPTSKPAPGFHDPEGLFSGSLPIPAPGLRLSLVLLALAAAVLCCVDIAGEVAQRAAEEEEWAQSLIGFTVPWYQHHSWGRGGTDGADSEEETLQLNMEDGIADAELLSYAQELGLSEEQVQEQLHPSNELAQ</sequence>
<accession>A0AAE0FCA3</accession>
<keyword evidence="3" id="KW-1185">Reference proteome</keyword>
<dbReference type="EMBL" id="LGRX02021106">
    <property type="protein sequence ID" value="KAK3257034.1"/>
    <property type="molecule type" value="Genomic_DNA"/>
</dbReference>
<evidence type="ECO:0000313" key="3">
    <source>
        <dbReference type="Proteomes" id="UP001190700"/>
    </source>
</evidence>
<feature type="non-terminal residue" evidence="2">
    <location>
        <position position="162"/>
    </location>
</feature>
<reference evidence="2 3" key="1">
    <citation type="journal article" date="2015" name="Genome Biol. Evol.">
        <title>Comparative Genomics of a Bacterivorous Green Alga Reveals Evolutionary Causalities and Consequences of Phago-Mixotrophic Mode of Nutrition.</title>
        <authorList>
            <person name="Burns J.A."/>
            <person name="Paasch A."/>
            <person name="Narechania A."/>
            <person name="Kim E."/>
        </authorList>
    </citation>
    <scope>NUCLEOTIDE SEQUENCE [LARGE SCALE GENOMIC DNA]</scope>
    <source>
        <strain evidence="2 3">PLY_AMNH</strain>
    </source>
</reference>
<protein>
    <submittedName>
        <fullName evidence="2">Uncharacterized protein</fullName>
    </submittedName>
</protein>
<evidence type="ECO:0000256" key="1">
    <source>
        <dbReference type="SAM" id="MobiDB-lite"/>
    </source>
</evidence>
<feature type="region of interest" description="Disordered" evidence="1">
    <location>
        <begin position="19"/>
        <end position="39"/>
    </location>
</feature>
<gene>
    <name evidence="2" type="ORF">CYMTET_33863</name>
</gene>
<name>A0AAE0FCA3_9CHLO</name>
<dbReference type="Proteomes" id="UP001190700">
    <property type="component" value="Unassembled WGS sequence"/>
</dbReference>
<organism evidence="2 3">
    <name type="scientific">Cymbomonas tetramitiformis</name>
    <dbReference type="NCBI Taxonomy" id="36881"/>
    <lineage>
        <taxon>Eukaryota</taxon>
        <taxon>Viridiplantae</taxon>
        <taxon>Chlorophyta</taxon>
        <taxon>Pyramimonadophyceae</taxon>
        <taxon>Pyramimonadales</taxon>
        <taxon>Pyramimonadaceae</taxon>
        <taxon>Cymbomonas</taxon>
    </lineage>
</organism>
<evidence type="ECO:0000313" key="2">
    <source>
        <dbReference type="EMBL" id="KAK3257034.1"/>
    </source>
</evidence>
<proteinExistence type="predicted"/>